<gene>
    <name evidence="4" type="ORF">H8S62_01545</name>
</gene>
<dbReference type="AlphaFoldDB" id="A0A8J6MBY3"/>
<dbReference type="PANTHER" id="PTHR16943">
    <property type="entry name" value="2-METHYLCITRATE DEHYDRATASE-RELATED"/>
    <property type="match status" value="1"/>
</dbReference>
<dbReference type="InterPro" id="IPR042188">
    <property type="entry name" value="MmgE/PrpD_sf_2"/>
</dbReference>
<dbReference type="Proteomes" id="UP000607645">
    <property type="component" value="Unassembled WGS sequence"/>
</dbReference>
<comment type="similarity">
    <text evidence="1">Belongs to the PrpD family.</text>
</comment>
<accession>A0A8J6MBY3</accession>
<comment type="caution">
    <text evidence="4">The sequence shown here is derived from an EMBL/GenBank/DDBJ whole genome shotgun (WGS) entry which is preliminary data.</text>
</comment>
<dbReference type="InterPro" id="IPR005656">
    <property type="entry name" value="MmgE_PrpD"/>
</dbReference>
<dbReference type="GO" id="GO:0016829">
    <property type="term" value="F:lyase activity"/>
    <property type="evidence" value="ECO:0007669"/>
    <property type="project" value="InterPro"/>
</dbReference>
<proteinExistence type="inferred from homology"/>
<organism evidence="4 5">
    <name type="scientific">Lawsonibacter faecis</name>
    <dbReference type="NCBI Taxonomy" id="2763052"/>
    <lineage>
        <taxon>Bacteria</taxon>
        <taxon>Bacillati</taxon>
        <taxon>Bacillota</taxon>
        <taxon>Clostridia</taxon>
        <taxon>Eubacteriales</taxon>
        <taxon>Oscillospiraceae</taxon>
        <taxon>Lawsonibacter</taxon>
    </lineage>
</organism>
<dbReference type="RefSeq" id="WP_186918261.1">
    <property type="nucleotide sequence ID" value="NZ_JACOPQ010000001.1"/>
</dbReference>
<keyword evidence="5" id="KW-1185">Reference proteome</keyword>
<dbReference type="Pfam" id="PF03972">
    <property type="entry name" value="MmgE_PrpD_N"/>
    <property type="match status" value="1"/>
</dbReference>
<feature type="domain" description="MmgE/PrpD N-terminal" evidence="2">
    <location>
        <begin position="16"/>
        <end position="257"/>
    </location>
</feature>
<dbReference type="Gene3D" id="1.10.4100.10">
    <property type="entry name" value="2-methylcitrate dehydratase PrpD"/>
    <property type="match status" value="1"/>
</dbReference>
<dbReference type="Gene3D" id="3.30.1330.120">
    <property type="entry name" value="2-methylcitrate dehydratase PrpD"/>
    <property type="match status" value="1"/>
</dbReference>
<dbReference type="InterPro" id="IPR036148">
    <property type="entry name" value="MmgE/PrpD_sf"/>
</dbReference>
<dbReference type="PANTHER" id="PTHR16943:SF8">
    <property type="entry name" value="2-METHYLCITRATE DEHYDRATASE"/>
    <property type="match status" value="1"/>
</dbReference>
<dbReference type="InterPro" id="IPR045336">
    <property type="entry name" value="MmgE_PrpD_N"/>
</dbReference>
<sequence>MGFRVNAQDITTNYTQTLAEFTASLKYEDIPPEVLERAKHFTMQTIGVSLGAKGLPMTDKAIAIGKACGVGEPEATLWVDGSKVSMTSAVFANSTMADILDWEDCSWTGHPSAGVIPVAWAAAEAHHKSGKEFLTAVVAAYEVYQRIAMVVQPPRDWDIMKGWGLTSWQVFAGVVPAAKLMGLSAEQINQAFGFGVLCCPIQSNLHHITMSDAYHFEHGFRAKDGILAAMAAKAGVDNYMDCFDDTYSFDYHMTPEPQRDWYTRDLGTRWLMMEVLIKHWPANMWLQTPIELAHNITTKNGIKPEDIADIELDPPTVGRMYFSPEGFNSLTQAQFSAPFMLAAYLLEPTPGPGWFDRAKLTDPKILELAAKVHGGPSDPHYLGLCFKGFQNGEFPTKKLTITTRDGRQYSESMDCHPGHPRNMLTHQEFIERFKVQAAPTLRGERLERAARALAELEACGDIAAISPLLCGE</sequence>
<evidence type="ECO:0000313" key="5">
    <source>
        <dbReference type="Proteomes" id="UP000607645"/>
    </source>
</evidence>
<dbReference type="InterPro" id="IPR045337">
    <property type="entry name" value="MmgE_PrpD_C"/>
</dbReference>
<feature type="domain" description="MmgE/PrpD C-terminal" evidence="3">
    <location>
        <begin position="280"/>
        <end position="450"/>
    </location>
</feature>
<dbReference type="InterPro" id="IPR042183">
    <property type="entry name" value="MmgE/PrpD_sf_1"/>
</dbReference>
<evidence type="ECO:0000259" key="3">
    <source>
        <dbReference type="Pfam" id="PF19305"/>
    </source>
</evidence>
<dbReference type="SUPFAM" id="SSF103378">
    <property type="entry name" value="2-methylcitrate dehydratase PrpD"/>
    <property type="match status" value="1"/>
</dbReference>
<dbReference type="Pfam" id="PF19305">
    <property type="entry name" value="MmgE_PrpD_C"/>
    <property type="match status" value="1"/>
</dbReference>
<name>A0A8J6MBY3_9FIRM</name>
<protein>
    <submittedName>
        <fullName evidence="4">MmgE/PrpD family protein</fullName>
    </submittedName>
</protein>
<evidence type="ECO:0000256" key="1">
    <source>
        <dbReference type="ARBA" id="ARBA00006174"/>
    </source>
</evidence>
<reference evidence="4" key="1">
    <citation type="submission" date="2020-08" db="EMBL/GenBank/DDBJ databases">
        <title>Genome public.</title>
        <authorList>
            <person name="Liu C."/>
            <person name="Sun Q."/>
        </authorList>
    </citation>
    <scope>NUCLEOTIDE SEQUENCE</scope>
    <source>
        <strain evidence="4">NSJ-52</strain>
    </source>
</reference>
<evidence type="ECO:0000259" key="2">
    <source>
        <dbReference type="Pfam" id="PF03972"/>
    </source>
</evidence>
<dbReference type="EMBL" id="JACOPQ010000001">
    <property type="protein sequence ID" value="MBC5735694.1"/>
    <property type="molecule type" value="Genomic_DNA"/>
</dbReference>
<evidence type="ECO:0000313" key="4">
    <source>
        <dbReference type="EMBL" id="MBC5735694.1"/>
    </source>
</evidence>